<feature type="transmembrane region" description="Helical" evidence="1">
    <location>
        <begin position="20"/>
        <end position="40"/>
    </location>
</feature>
<keyword evidence="3" id="KW-1185">Reference proteome</keyword>
<dbReference type="Proteomes" id="UP000019229">
    <property type="component" value="Chromosome"/>
</dbReference>
<keyword evidence="1" id="KW-1133">Transmembrane helix</keyword>
<feature type="transmembrane region" description="Helical" evidence="1">
    <location>
        <begin position="98"/>
        <end position="119"/>
    </location>
</feature>
<dbReference type="eggNOG" id="ENOG5031YJE">
    <property type="taxonomic scope" value="Bacteria"/>
</dbReference>
<evidence type="ECO:0000256" key="1">
    <source>
        <dbReference type="SAM" id="Phobius"/>
    </source>
</evidence>
<dbReference type="STRING" id="743966.MYB_02370"/>
<dbReference type="KEGG" id="mbc:MYB_02370"/>
<name>W5V163_9BACT</name>
<dbReference type="EMBL" id="CP007154">
    <property type="protein sequence ID" value="AHH45478.1"/>
    <property type="molecule type" value="Genomic_DNA"/>
</dbReference>
<dbReference type="RefSeq" id="WP_022934714.1">
    <property type="nucleotide sequence ID" value="NZ_CP007154.1"/>
</dbReference>
<dbReference type="OrthoDB" id="400065at2"/>
<feature type="transmembrane region" description="Helical" evidence="1">
    <location>
        <begin position="195"/>
        <end position="214"/>
    </location>
</feature>
<evidence type="ECO:0000313" key="2">
    <source>
        <dbReference type="EMBL" id="AHH45478.1"/>
    </source>
</evidence>
<proteinExistence type="predicted"/>
<feature type="transmembrane region" description="Helical" evidence="1">
    <location>
        <begin position="221"/>
        <end position="245"/>
    </location>
</feature>
<dbReference type="HOGENOM" id="CLU_083587_0_0_14"/>
<dbReference type="NCBIfam" id="NF046009">
    <property type="entry name" value="MAGa3780_fam"/>
    <property type="match status" value="1"/>
</dbReference>
<keyword evidence="1" id="KW-0812">Transmembrane</keyword>
<feature type="transmembrane region" description="Helical" evidence="1">
    <location>
        <begin position="60"/>
        <end position="86"/>
    </location>
</feature>
<evidence type="ECO:0000313" key="3">
    <source>
        <dbReference type="Proteomes" id="UP000019229"/>
    </source>
</evidence>
<sequence length="264" mass="30712">MQNSIDNYSKLEKPIFKNILRVVGVLVVVISLAFLITDAVTKLPSETQHPFSGKYINFKYFLKGFSAITYFTDQSNLILGVAIALLGFYGNKRWSRNFFFSALVWISITFVIYWVLISWNTNAWFKPYNAIQSLVLHAINPFIAFAIIIYFKNEFSVSQSLFFKLSLYVFGYFLALWILYMATLNSYSSQDGKRTIFDGAVVYNFINFLFPFFYRGQNTAIVVILDILIFAIAFAIPVSISLFWAKVLKLKFEKNQWFKWLQIK</sequence>
<organism evidence="2 3">
    <name type="scientific">Mesomycoplasma bovoculi M165/69</name>
    <dbReference type="NCBI Taxonomy" id="743966"/>
    <lineage>
        <taxon>Bacteria</taxon>
        <taxon>Bacillati</taxon>
        <taxon>Mycoplasmatota</taxon>
        <taxon>Mycoplasmoidales</taxon>
        <taxon>Metamycoplasmataceae</taxon>
        <taxon>Mesomycoplasma</taxon>
    </lineage>
</organism>
<dbReference type="PATRIC" id="fig|743966.3.peg.477"/>
<evidence type="ECO:0008006" key="4">
    <source>
        <dbReference type="Google" id="ProtNLM"/>
    </source>
</evidence>
<keyword evidence="1" id="KW-0472">Membrane</keyword>
<reference evidence="2 3" key="1">
    <citation type="journal article" date="2014" name="Genome Announc.">
        <title>Complete Genome Sequence of Mycoplasma bovoculi Strain M165/69T (ATCC 29104).</title>
        <authorList>
            <person name="Calcutt M.J."/>
            <person name="Foecking M.F."/>
        </authorList>
    </citation>
    <scope>NUCLEOTIDE SEQUENCE [LARGE SCALE GENOMIC DNA]</scope>
    <source>
        <strain evidence="2">M165/69</strain>
    </source>
</reference>
<gene>
    <name evidence="2" type="ORF">MYB_02370</name>
</gene>
<accession>W5V163</accession>
<protein>
    <recommendedName>
        <fullName evidence="4">Transmembrane protein</fullName>
    </recommendedName>
</protein>
<feature type="transmembrane region" description="Helical" evidence="1">
    <location>
        <begin position="163"/>
        <end position="183"/>
    </location>
</feature>
<dbReference type="AlphaFoldDB" id="W5V163"/>
<feature type="transmembrane region" description="Helical" evidence="1">
    <location>
        <begin position="131"/>
        <end position="151"/>
    </location>
</feature>